<dbReference type="InterPro" id="IPR004114">
    <property type="entry name" value="THUMP_dom"/>
</dbReference>
<keyword evidence="6 19" id="KW-0547">Nucleotide-binding</keyword>
<dbReference type="InterPro" id="IPR014729">
    <property type="entry name" value="Rossmann-like_a/b/a_fold"/>
</dbReference>
<comment type="catalytic activity">
    <reaction evidence="11 19">
        <text>[ThiS sulfur-carrier protein]-C-terminal Gly-Gly-AMP + S-sulfanyl-L-cysteinyl-[cysteine desulfurase] + AH2 = [ThiS sulfur-carrier protein]-C-terminal-Gly-aminoethanethioate + L-cysteinyl-[cysteine desulfurase] + A + AMP + 2 H(+)</text>
        <dbReference type="Rhea" id="RHEA:43340"/>
        <dbReference type="Rhea" id="RHEA-COMP:12157"/>
        <dbReference type="Rhea" id="RHEA-COMP:12158"/>
        <dbReference type="Rhea" id="RHEA-COMP:12910"/>
        <dbReference type="Rhea" id="RHEA-COMP:19908"/>
        <dbReference type="ChEBI" id="CHEBI:13193"/>
        <dbReference type="ChEBI" id="CHEBI:15378"/>
        <dbReference type="ChEBI" id="CHEBI:17499"/>
        <dbReference type="ChEBI" id="CHEBI:29950"/>
        <dbReference type="ChEBI" id="CHEBI:61963"/>
        <dbReference type="ChEBI" id="CHEBI:90618"/>
        <dbReference type="ChEBI" id="CHEBI:232372"/>
        <dbReference type="ChEBI" id="CHEBI:456215"/>
    </reaction>
</comment>
<evidence type="ECO:0000256" key="5">
    <source>
        <dbReference type="ARBA" id="ARBA00022679"/>
    </source>
</evidence>
<dbReference type="GO" id="GO:0002937">
    <property type="term" value="P:tRNA 4-thiouridine biosynthesis"/>
    <property type="evidence" value="ECO:0007669"/>
    <property type="project" value="TreeGrafter"/>
</dbReference>
<evidence type="ECO:0000259" key="20">
    <source>
        <dbReference type="PROSITE" id="PS51165"/>
    </source>
</evidence>
<evidence type="ECO:0000256" key="7">
    <source>
        <dbReference type="ARBA" id="ARBA00022840"/>
    </source>
</evidence>
<dbReference type="InterPro" id="IPR050102">
    <property type="entry name" value="tRNA_sulfurtransferase_ThiI"/>
</dbReference>
<evidence type="ECO:0000313" key="22">
    <source>
        <dbReference type="EMBL" id="SHE27765.1"/>
    </source>
</evidence>
<feature type="binding site" evidence="19">
    <location>
        <position position="299"/>
    </location>
    <ligand>
        <name>ATP</name>
        <dbReference type="ChEBI" id="CHEBI:30616"/>
    </ligand>
</feature>
<comment type="function">
    <text evidence="12 19">Catalyzes the ATP-dependent transfer of a sulfur to tRNA to produce 4-thiouridine in position 8 of tRNAs, which functions as a near-UV photosensor. Also catalyzes the transfer of sulfur to the sulfur carrier protein ThiS, forming ThiS-thiocarboxylate. This is a step in the synthesis of thiazole, in the thiamine biosynthesis pathway. The sulfur is donated as persulfide by IscS.</text>
</comment>
<dbReference type="PANTHER" id="PTHR43209:SF1">
    <property type="entry name" value="TRNA SULFURTRANSFERASE"/>
    <property type="match status" value="1"/>
</dbReference>
<dbReference type="OrthoDB" id="9773948at2"/>
<evidence type="ECO:0000256" key="16">
    <source>
        <dbReference type="ARBA" id="ARBA00075337"/>
    </source>
</evidence>
<dbReference type="HAMAP" id="MF_00021">
    <property type="entry name" value="ThiI"/>
    <property type="match status" value="1"/>
</dbReference>
<evidence type="ECO:0000313" key="24">
    <source>
        <dbReference type="Proteomes" id="UP000184204"/>
    </source>
</evidence>
<dbReference type="AlphaFoldDB" id="A0A0X8V826"/>
<evidence type="ECO:0000256" key="19">
    <source>
        <dbReference type="HAMAP-Rule" id="MF_00021"/>
    </source>
</evidence>
<dbReference type="SMART" id="SM00981">
    <property type="entry name" value="THUMP"/>
    <property type="match status" value="1"/>
</dbReference>
<dbReference type="GO" id="GO:0009229">
    <property type="term" value="P:thiamine diphosphate biosynthetic process"/>
    <property type="evidence" value="ECO:0007669"/>
    <property type="project" value="UniProtKB-UniRule"/>
</dbReference>
<evidence type="ECO:0000256" key="9">
    <source>
        <dbReference type="ARBA" id="ARBA00022977"/>
    </source>
</evidence>
<dbReference type="GO" id="GO:0052837">
    <property type="term" value="P:thiazole biosynthetic process"/>
    <property type="evidence" value="ECO:0007669"/>
    <property type="project" value="TreeGrafter"/>
</dbReference>
<organism evidence="22 24">
    <name type="scientific">Anaerotignum propionicum DSM 1682</name>
    <dbReference type="NCBI Taxonomy" id="991789"/>
    <lineage>
        <taxon>Bacteria</taxon>
        <taxon>Bacillati</taxon>
        <taxon>Bacillota</taxon>
        <taxon>Clostridia</taxon>
        <taxon>Lachnospirales</taxon>
        <taxon>Anaerotignaceae</taxon>
        <taxon>Anaerotignum</taxon>
    </lineage>
</organism>
<dbReference type="CDD" id="cd11716">
    <property type="entry name" value="THUMP_ThiI"/>
    <property type="match status" value="1"/>
</dbReference>
<dbReference type="EMBL" id="FQUA01000001">
    <property type="protein sequence ID" value="SHE27765.1"/>
    <property type="molecule type" value="Genomic_DNA"/>
</dbReference>
<comment type="similarity">
    <text evidence="13 19">Belongs to the ThiI family.</text>
</comment>
<sequence>MAEKVLIIKYGEIAMRGNNRYIFINRLISAIRRNIDPLGNYYVVRDPGRLIVEDRSGELDYDLLIPRVVPIFGLVEVCPGVRLADMTYETILEEAYRHMKEQYGDQQISFKVKTRRANQGFTIPSMDMNMKVGEYLLEQMPNLKVDVHKPDVMLNIEIRNSVYIHSKGIKTYGGLPYGSSGKGVSLLSGGIDSPVATWMMAKRGVEVEGVYFHSPPYTSEWAKEKVIDLAKRIADFTGEFRLYVVPFTELQLYLLDNVAHDKLTIHLKRAMMRAGEMIAKKDEAMALITGESVGQVASQTMQGIYAINAVCEMPVLRPLAGMDKQEIINLAQKIGTFEISARPYEDCCTVFVAKHPVTKPRLSFIEKSERRLTELDRLLEESVQKAEIIEL</sequence>
<feature type="binding site" evidence="19">
    <location>
        <begin position="211"/>
        <end position="212"/>
    </location>
    <ligand>
        <name>ATP</name>
        <dbReference type="ChEBI" id="CHEBI:30616"/>
    </ligand>
</feature>
<evidence type="ECO:0000256" key="6">
    <source>
        <dbReference type="ARBA" id="ARBA00022741"/>
    </source>
</evidence>
<evidence type="ECO:0000256" key="10">
    <source>
        <dbReference type="ARBA" id="ARBA00050570"/>
    </source>
</evidence>
<dbReference type="Proteomes" id="UP000068026">
    <property type="component" value="Chromosome"/>
</dbReference>
<accession>A0A0X8V826</accession>
<dbReference type="GO" id="GO:0140741">
    <property type="term" value="F:tRNA-uracil-4 sulfurtransferase activity"/>
    <property type="evidence" value="ECO:0007669"/>
    <property type="project" value="UniProtKB-EC"/>
</dbReference>
<dbReference type="NCBIfam" id="TIGR00342">
    <property type="entry name" value="tRNA uracil 4-sulfurtransferase ThiI"/>
    <property type="match status" value="1"/>
</dbReference>
<dbReference type="KEGG" id="cpro:CPRO_02380"/>
<evidence type="ECO:0000256" key="14">
    <source>
        <dbReference type="ARBA" id="ARBA00066827"/>
    </source>
</evidence>
<dbReference type="RefSeq" id="WP_066046903.1">
    <property type="nucleotide sequence ID" value="NZ_CP014223.1"/>
</dbReference>
<keyword evidence="4 19" id="KW-0820">tRNA-binding</keyword>
<keyword evidence="23" id="KW-1185">Reference proteome</keyword>
<dbReference type="InterPro" id="IPR049962">
    <property type="entry name" value="THUMP_ThiI"/>
</dbReference>
<dbReference type="Gene3D" id="3.30.2130.30">
    <property type="match status" value="1"/>
</dbReference>
<dbReference type="Pfam" id="PF02568">
    <property type="entry name" value="ThiI"/>
    <property type="match status" value="1"/>
</dbReference>
<reference evidence="22" key="4">
    <citation type="submission" date="2016-11" db="EMBL/GenBank/DDBJ databases">
        <authorList>
            <person name="Varghese N."/>
            <person name="Submissions S."/>
        </authorList>
    </citation>
    <scope>NUCLEOTIDE SEQUENCE</scope>
    <source>
        <strain evidence="22">DSM 1682</strain>
    </source>
</reference>
<dbReference type="SUPFAM" id="SSF52402">
    <property type="entry name" value="Adenine nucleotide alpha hydrolases-like"/>
    <property type="match status" value="1"/>
</dbReference>
<keyword evidence="3 19" id="KW-0963">Cytoplasm</keyword>
<dbReference type="EC" id="2.8.1.4" evidence="14 19"/>
<feature type="binding site" evidence="19">
    <location>
        <begin position="186"/>
        <end position="187"/>
    </location>
    <ligand>
        <name>ATP</name>
        <dbReference type="ChEBI" id="CHEBI:30616"/>
    </ligand>
</feature>
<gene>
    <name evidence="19 21" type="primary">thiI</name>
    <name evidence="21" type="ORF">CPRO_02380</name>
    <name evidence="22" type="ORF">SAMN02745151_00116</name>
</gene>
<feature type="domain" description="THUMP" evidence="20">
    <location>
        <begin position="62"/>
        <end position="169"/>
    </location>
</feature>
<evidence type="ECO:0000256" key="18">
    <source>
        <dbReference type="ARBA" id="ARBA00080570"/>
    </source>
</evidence>
<dbReference type="Pfam" id="PF22025">
    <property type="entry name" value="ThiI_fer"/>
    <property type="match status" value="1"/>
</dbReference>
<dbReference type="GO" id="GO:0005829">
    <property type="term" value="C:cytosol"/>
    <property type="evidence" value="ECO:0007669"/>
    <property type="project" value="TreeGrafter"/>
</dbReference>
<dbReference type="CDD" id="cd01712">
    <property type="entry name" value="PPase_ThiI"/>
    <property type="match status" value="1"/>
</dbReference>
<dbReference type="EMBL" id="CP014223">
    <property type="protein sequence ID" value="AMJ39861.1"/>
    <property type="molecule type" value="Genomic_DNA"/>
</dbReference>
<reference evidence="23" key="2">
    <citation type="submission" date="2016-01" db="EMBL/GenBank/DDBJ databases">
        <authorList>
            <person name="Poehlein A."/>
            <person name="Schlien K."/>
            <person name="Gottschalk G."/>
            <person name="Buckel W."/>
            <person name="Daniel R."/>
        </authorList>
    </citation>
    <scope>NUCLEOTIDE SEQUENCE [LARGE SCALE GENOMIC DNA]</scope>
    <source>
        <strain evidence="23">X2</strain>
    </source>
</reference>
<evidence type="ECO:0000256" key="12">
    <source>
        <dbReference type="ARBA" id="ARBA00058382"/>
    </source>
</evidence>
<comment type="catalytic activity">
    <reaction evidence="10 19">
        <text>[ThiI sulfur-carrier protein]-S-sulfanyl-L-cysteine + a uridine in tRNA + 2 reduced [2Fe-2S]-[ferredoxin] + ATP + H(+) = [ThiI sulfur-carrier protein]-L-cysteine + a 4-thiouridine in tRNA + 2 oxidized [2Fe-2S]-[ferredoxin] + AMP + diphosphate</text>
        <dbReference type="Rhea" id="RHEA:24176"/>
        <dbReference type="Rhea" id="RHEA-COMP:10000"/>
        <dbReference type="Rhea" id="RHEA-COMP:10001"/>
        <dbReference type="Rhea" id="RHEA-COMP:13337"/>
        <dbReference type="Rhea" id="RHEA-COMP:13338"/>
        <dbReference type="Rhea" id="RHEA-COMP:13339"/>
        <dbReference type="Rhea" id="RHEA-COMP:13340"/>
        <dbReference type="ChEBI" id="CHEBI:15378"/>
        <dbReference type="ChEBI" id="CHEBI:29950"/>
        <dbReference type="ChEBI" id="CHEBI:30616"/>
        <dbReference type="ChEBI" id="CHEBI:33019"/>
        <dbReference type="ChEBI" id="CHEBI:33737"/>
        <dbReference type="ChEBI" id="CHEBI:33738"/>
        <dbReference type="ChEBI" id="CHEBI:61963"/>
        <dbReference type="ChEBI" id="CHEBI:65315"/>
        <dbReference type="ChEBI" id="CHEBI:136798"/>
        <dbReference type="ChEBI" id="CHEBI:456215"/>
        <dbReference type="EC" id="2.8.1.4"/>
    </reaction>
</comment>
<dbReference type="PANTHER" id="PTHR43209">
    <property type="entry name" value="TRNA SULFURTRANSFERASE"/>
    <property type="match status" value="1"/>
</dbReference>
<evidence type="ECO:0000256" key="4">
    <source>
        <dbReference type="ARBA" id="ARBA00022555"/>
    </source>
</evidence>
<evidence type="ECO:0000256" key="3">
    <source>
        <dbReference type="ARBA" id="ARBA00022490"/>
    </source>
</evidence>
<keyword evidence="9 19" id="KW-0784">Thiamine biosynthesis</keyword>
<keyword evidence="8 19" id="KW-0694">RNA-binding</keyword>
<reference evidence="21 23" key="1">
    <citation type="journal article" date="2016" name="Genome Announc.">
        <title>Complete Genome Sequence of the Amino Acid-Fermenting Clostridium propionicum X2 (DSM 1682).</title>
        <authorList>
            <person name="Poehlein A."/>
            <person name="Schlien K."/>
            <person name="Chowdhury N.P."/>
            <person name="Gottschalk G."/>
            <person name="Buckel W."/>
            <person name="Daniel R."/>
        </authorList>
    </citation>
    <scope>NUCLEOTIDE SEQUENCE [LARGE SCALE GENOMIC DNA]</scope>
    <source>
        <strain evidence="21 23">X2</strain>
    </source>
</reference>
<dbReference type="GO" id="GO:0005524">
    <property type="term" value="F:ATP binding"/>
    <property type="evidence" value="ECO:0007669"/>
    <property type="project" value="UniProtKB-UniRule"/>
</dbReference>
<feature type="binding site" evidence="19">
    <location>
        <position position="268"/>
    </location>
    <ligand>
        <name>ATP</name>
        <dbReference type="ChEBI" id="CHEBI:30616"/>
    </ligand>
</feature>
<keyword evidence="7 19" id="KW-0067">ATP-binding</keyword>
<evidence type="ECO:0000313" key="21">
    <source>
        <dbReference type="EMBL" id="AMJ39861.1"/>
    </source>
</evidence>
<dbReference type="InterPro" id="IPR054173">
    <property type="entry name" value="ThiI_fer"/>
</dbReference>
<dbReference type="InterPro" id="IPR003720">
    <property type="entry name" value="tRNA_STrfase"/>
</dbReference>
<feature type="binding site" evidence="19">
    <location>
        <position position="290"/>
    </location>
    <ligand>
        <name>ATP</name>
        <dbReference type="ChEBI" id="CHEBI:30616"/>
    </ligand>
</feature>
<dbReference type="GO" id="GO:0009228">
    <property type="term" value="P:thiamine biosynthetic process"/>
    <property type="evidence" value="ECO:0007669"/>
    <property type="project" value="UniProtKB-KW"/>
</dbReference>
<evidence type="ECO:0000256" key="2">
    <source>
        <dbReference type="ARBA" id="ARBA00004948"/>
    </source>
</evidence>
<comment type="subcellular location">
    <subcellularLocation>
        <location evidence="1 19">Cytoplasm</location>
    </subcellularLocation>
</comment>
<dbReference type="InterPro" id="IPR020536">
    <property type="entry name" value="ThiI_AANH"/>
</dbReference>
<keyword evidence="5 19" id="KW-0808">Transferase</keyword>
<evidence type="ECO:0000256" key="13">
    <source>
        <dbReference type="ARBA" id="ARBA00061472"/>
    </source>
</evidence>
<dbReference type="GO" id="GO:0000049">
    <property type="term" value="F:tRNA binding"/>
    <property type="evidence" value="ECO:0007669"/>
    <property type="project" value="UniProtKB-UniRule"/>
</dbReference>
<evidence type="ECO:0000256" key="11">
    <source>
        <dbReference type="ARBA" id="ARBA00052330"/>
    </source>
</evidence>
<evidence type="ECO:0000256" key="8">
    <source>
        <dbReference type="ARBA" id="ARBA00022884"/>
    </source>
</evidence>
<evidence type="ECO:0000256" key="15">
    <source>
        <dbReference type="ARBA" id="ARBA00071867"/>
    </source>
</evidence>
<dbReference type="InterPro" id="IPR049961">
    <property type="entry name" value="ThiI_N"/>
</dbReference>
<evidence type="ECO:0000256" key="17">
    <source>
        <dbReference type="ARBA" id="ARBA00077849"/>
    </source>
</evidence>
<reference evidence="24" key="3">
    <citation type="submission" date="2016-11" db="EMBL/GenBank/DDBJ databases">
        <authorList>
            <person name="Jaros S."/>
            <person name="Januszkiewicz K."/>
            <person name="Wedrychowicz H."/>
        </authorList>
    </citation>
    <scope>NUCLEOTIDE SEQUENCE [LARGE SCALE GENOMIC DNA]</scope>
    <source>
        <strain evidence="24">DSM 1682</strain>
    </source>
</reference>
<evidence type="ECO:0000313" key="23">
    <source>
        <dbReference type="Proteomes" id="UP000068026"/>
    </source>
</evidence>
<dbReference type="FunFam" id="3.40.50.620:FF:000053">
    <property type="entry name" value="Probable tRNA sulfurtransferase"/>
    <property type="match status" value="1"/>
</dbReference>
<dbReference type="Pfam" id="PF02926">
    <property type="entry name" value="THUMP"/>
    <property type="match status" value="1"/>
</dbReference>
<protein>
    <recommendedName>
        <fullName evidence="15 19">Probable tRNA sulfurtransferase</fullName>
        <ecNumber evidence="14 19">2.8.1.4</ecNumber>
    </recommendedName>
    <alternativeName>
        <fullName evidence="16 19">Sulfur carrier protein ThiS sulfurtransferase</fullName>
    </alternativeName>
    <alternativeName>
        <fullName evidence="17 19">Thiamine biosynthesis protein ThiI</fullName>
    </alternativeName>
    <alternativeName>
        <fullName evidence="18 19">tRNA 4-thiouridine synthase</fullName>
    </alternativeName>
</protein>
<dbReference type="Gene3D" id="3.40.50.620">
    <property type="entry name" value="HUPs"/>
    <property type="match status" value="1"/>
</dbReference>
<dbReference type="GO" id="GO:0004810">
    <property type="term" value="F:CCA tRNA nucleotidyltransferase activity"/>
    <property type="evidence" value="ECO:0007669"/>
    <property type="project" value="InterPro"/>
</dbReference>
<proteinExistence type="inferred from homology"/>
<dbReference type="Proteomes" id="UP000184204">
    <property type="component" value="Unassembled WGS sequence"/>
</dbReference>
<evidence type="ECO:0000256" key="1">
    <source>
        <dbReference type="ARBA" id="ARBA00004496"/>
    </source>
</evidence>
<comment type="pathway">
    <text evidence="2 19">Cofactor biosynthesis; thiamine diphosphate biosynthesis.</text>
</comment>
<dbReference type="SUPFAM" id="SSF143437">
    <property type="entry name" value="THUMP domain-like"/>
    <property type="match status" value="1"/>
</dbReference>
<name>A0A0X8V826_ANAPI</name>
<dbReference type="PROSITE" id="PS51165">
    <property type="entry name" value="THUMP"/>
    <property type="match status" value="1"/>
</dbReference>